<dbReference type="InterPro" id="IPR011249">
    <property type="entry name" value="Metalloenz_LuxS/M16"/>
</dbReference>
<gene>
    <name evidence="5" type="ORF">RB653_001861</name>
</gene>
<dbReference type="EMBL" id="JAVFKY010000004">
    <property type="protein sequence ID" value="KAK5576924.1"/>
    <property type="molecule type" value="Genomic_DNA"/>
</dbReference>
<evidence type="ECO:0000256" key="2">
    <source>
        <dbReference type="SAM" id="MobiDB-lite"/>
    </source>
</evidence>
<protein>
    <recommendedName>
        <fullName evidence="7">Mitochondrial-processing peptidase subunit alpha</fullName>
    </recommendedName>
</protein>
<dbReference type="InterPro" id="IPR007863">
    <property type="entry name" value="Peptidase_M16_C"/>
</dbReference>
<feature type="domain" description="Peptidase M16 C-terminal" evidence="4">
    <location>
        <begin position="298"/>
        <end position="549"/>
    </location>
</feature>
<dbReference type="PANTHER" id="PTHR11851">
    <property type="entry name" value="METALLOPROTEASE"/>
    <property type="match status" value="1"/>
</dbReference>
<dbReference type="Pfam" id="PF00675">
    <property type="entry name" value="Peptidase_M16"/>
    <property type="match status" value="1"/>
</dbReference>
<dbReference type="Pfam" id="PF05193">
    <property type="entry name" value="Peptidase_M16_C"/>
    <property type="match status" value="1"/>
</dbReference>
<keyword evidence="1" id="KW-0175">Coiled coil</keyword>
<feature type="region of interest" description="Disordered" evidence="2">
    <location>
        <begin position="29"/>
        <end position="50"/>
    </location>
</feature>
<comment type="caution">
    <text evidence="5">The sequence shown here is derived from an EMBL/GenBank/DDBJ whole genome shotgun (WGS) entry which is preliminary data.</text>
</comment>
<dbReference type="GO" id="GO:0005739">
    <property type="term" value="C:mitochondrion"/>
    <property type="evidence" value="ECO:0007669"/>
    <property type="project" value="TreeGrafter"/>
</dbReference>
<dbReference type="PANTHER" id="PTHR11851:SF222">
    <property type="entry name" value="MITOCHONDRIAL-PROCESSING PEPTIDASE SUBUNIT ALPHA-1"/>
    <property type="match status" value="1"/>
</dbReference>
<proteinExistence type="predicted"/>
<dbReference type="SUPFAM" id="SSF63411">
    <property type="entry name" value="LuxS/MPP-like metallohydrolase"/>
    <property type="match status" value="2"/>
</dbReference>
<sequence length="641" mass="71969">MNSNILKVHSIFKKLNFGNNIKILNVNQNNTKSKNNNNNNNNNNNYSSFSNRNEIGLVKRVNKSILSQSTISTYKGNRLSYTTSTNDNKDKVEEIVKSTTNSPFTPINILHPKLVGEKLYSNENDANNQKEFKAEISTLPNGIKVVSKQSHEGVCAIGLYINAGTKYESSEDRGIFNLLEKMTFKETKNNTTSEIIKELEEISMNAMASSSREMINVSLEVLRKDLEFILSIFADQIKSPKYLEDDLKEQIEVCIRNYEMIINSSCDQLMTEILMGVAFGNGGLGNLVMATPEQYLRVTREKLLDSLRKYYVGKNIVISVTGAEHSQVIELVDKYFGDIPYTQKDTPSEDSIDAATNYIGGTDASVAGSIHKEYLNNQLQLLLEQQQKLNDNKNSNNDNNNNNENENDLEMIGKEIEQMKQSIERLEKQNTKESSWIIAFPHSGLSTVAENKDIINGLVLQSLLGGGSSYSTGGPGKGMQSRLNLNVVYSSHHVKNCHAFLFVFNKASLFGVSLTTEFGYLQDGIELVLQELLMLSKTMNQEELERAKRSQKSQILQNLEMRSVQCDDMARHILSFGSYKSPEQICKLIDSVTLDDIKKLINKLVQSNPSVVSIVANENETILTAEQYVQIVKQNASTLFK</sequence>
<organism evidence="5 6">
    <name type="scientific">Dictyostelium firmibasis</name>
    <dbReference type="NCBI Taxonomy" id="79012"/>
    <lineage>
        <taxon>Eukaryota</taxon>
        <taxon>Amoebozoa</taxon>
        <taxon>Evosea</taxon>
        <taxon>Eumycetozoa</taxon>
        <taxon>Dictyostelia</taxon>
        <taxon>Dictyosteliales</taxon>
        <taxon>Dictyosteliaceae</taxon>
        <taxon>Dictyostelium</taxon>
    </lineage>
</organism>
<dbReference type="InterPro" id="IPR011765">
    <property type="entry name" value="Pept_M16_N"/>
</dbReference>
<feature type="coiled-coil region" evidence="1">
    <location>
        <begin position="372"/>
        <end position="429"/>
    </location>
</feature>
<dbReference type="InterPro" id="IPR050361">
    <property type="entry name" value="MPP/UQCRC_Complex"/>
</dbReference>
<evidence type="ECO:0000313" key="6">
    <source>
        <dbReference type="Proteomes" id="UP001344447"/>
    </source>
</evidence>
<dbReference type="Proteomes" id="UP001344447">
    <property type="component" value="Unassembled WGS sequence"/>
</dbReference>
<evidence type="ECO:0008006" key="7">
    <source>
        <dbReference type="Google" id="ProtNLM"/>
    </source>
</evidence>
<name>A0AAN7TPP9_9MYCE</name>
<dbReference type="AlphaFoldDB" id="A0AAN7TPP9"/>
<evidence type="ECO:0000256" key="1">
    <source>
        <dbReference type="SAM" id="Coils"/>
    </source>
</evidence>
<keyword evidence="6" id="KW-1185">Reference proteome</keyword>
<accession>A0AAN7TPP9</accession>
<dbReference type="Gene3D" id="3.30.830.10">
    <property type="entry name" value="Metalloenzyme, LuxS/M16 peptidase-like"/>
    <property type="match status" value="2"/>
</dbReference>
<dbReference type="GO" id="GO:0006627">
    <property type="term" value="P:protein processing involved in protein targeting to mitochondrion"/>
    <property type="evidence" value="ECO:0007669"/>
    <property type="project" value="TreeGrafter"/>
</dbReference>
<reference evidence="5 6" key="1">
    <citation type="submission" date="2023-11" db="EMBL/GenBank/DDBJ databases">
        <title>Dfirmibasis_genome.</title>
        <authorList>
            <person name="Edelbroek B."/>
            <person name="Kjellin J."/>
            <person name="Jerlstrom-Hultqvist J."/>
            <person name="Soderbom F."/>
        </authorList>
    </citation>
    <scope>NUCLEOTIDE SEQUENCE [LARGE SCALE GENOMIC DNA]</scope>
    <source>
        <strain evidence="5 6">TNS-C-14</strain>
    </source>
</reference>
<feature type="domain" description="Peptidase M16 N-terminal" evidence="3">
    <location>
        <begin position="144"/>
        <end position="291"/>
    </location>
</feature>
<evidence type="ECO:0000259" key="3">
    <source>
        <dbReference type="Pfam" id="PF00675"/>
    </source>
</evidence>
<dbReference type="GO" id="GO:0046872">
    <property type="term" value="F:metal ion binding"/>
    <property type="evidence" value="ECO:0007669"/>
    <property type="project" value="InterPro"/>
</dbReference>
<evidence type="ECO:0000313" key="5">
    <source>
        <dbReference type="EMBL" id="KAK5576924.1"/>
    </source>
</evidence>
<evidence type="ECO:0000259" key="4">
    <source>
        <dbReference type="Pfam" id="PF05193"/>
    </source>
</evidence>